<keyword evidence="3" id="KW-1185">Reference proteome</keyword>
<feature type="compositionally biased region" description="Basic and acidic residues" evidence="1">
    <location>
        <begin position="98"/>
        <end position="109"/>
    </location>
</feature>
<gene>
    <name evidence="2" type="ORF">DPMN_142206</name>
</gene>
<dbReference type="EMBL" id="JAIWYP010000006">
    <property type="protein sequence ID" value="KAH3813739.1"/>
    <property type="molecule type" value="Genomic_DNA"/>
</dbReference>
<evidence type="ECO:0000313" key="3">
    <source>
        <dbReference type="Proteomes" id="UP000828390"/>
    </source>
</evidence>
<dbReference type="Proteomes" id="UP000828390">
    <property type="component" value="Unassembled WGS sequence"/>
</dbReference>
<reference evidence="2" key="2">
    <citation type="submission" date="2020-11" db="EMBL/GenBank/DDBJ databases">
        <authorList>
            <person name="McCartney M.A."/>
            <person name="Auch B."/>
            <person name="Kono T."/>
            <person name="Mallez S."/>
            <person name="Becker A."/>
            <person name="Gohl D.M."/>
            <person name="Silverstein K.A.T."/>
            <person name="Koren S."/>
            <person name="Bechman K.B."/>
            <person name="Herman A."/>
            <person name="Abrahante J.E."/>
            <person name="Garbe J."/>
        </authorList>
    </citation>
    <scope>NUCLEOTIDE SEQUENCE</scope>
    <source>
        <strain evidence="2">Duluth1</strain>
        <tissue evidence="2">Whole animal</tissue>
    </source>
</reference>
<organism evidence="2 3">
    <name type="scientific">Dreissena polymorpha</name>
    <name type="common">Zebra mussel</name>
    <name type="synonym">Mytilus polymorpha</name>
    <dbReference type="NCBI Taxonomy" id="45954"/>
    <lineage>
        <taxon>Eukaryota</taxon>
        <taxon>Metazoa</taxon>
        <taxon>Spiralia</taxon>
        <taxon>Lophotrochozoa</taxon>
        <taxon>Mollusca</taxon>
        <taxon>Bivalvia</taxon>
        <taxon>Autobranchia</taxon>
        <taxon>Heteroconchia</taxon>
        <taxon>Euheterodonta</taxon>
        <taxon>Imparidentia</taxon>
        <taxon>Neoheterodontei</taxon>
        <taxon>Myida</taxon>
        <taxon>Dreissenoidea</taxon>
        <taxon>Dreissenidae</taxon>
        <taxon>Dreissena</taxon>
    </lineage>
</organism>
<evidence type="ECO:0000256" key="1">
    <source>
        <dbReference type="SAM" id="MobiDB-lite"/>
    </source>
</evidence>
<dbReference type="AlphaFoldDB" id="A0A9D4JKL1"/>
<proteinExistence type="predicted"/>
<reference evidence="2" key="1">
    <citation type="journal article" date="2019" name="bioRxiv">
        <title>The Genome of the Zebra Mussel, Dreissena polymorpha: A Resource for Invasive Species Research.</title>
        <authorList>
            <person name="McCartney M.A."/>
            <person name="Auch B."/>
            <person name="Kono T."/>
            <person name="Mallez S."/>
            <person name="Zhang Y."/>
            <person name="Obille A."/>
            <person name="Becker A."/>
            <person name="Abrahante J.E."/>
            <person name="Garbe J."/>
            <person name="Badalamenti J.P."/>
            <person name="Herman A."/>
            <person name="Mangelson H."/>
            <person name="Liachko I."/>
            <person name="Sullivan S."/>
            <person name="Sone E.D."/>
            <person name="Koren S."/>
            <person name="Silverstein K.A.T."/>
            <person name="Beckman K.B."/>
            <person name="Gohl D.M."/>
        </authorList>
    </citation>
    <scope>NUCLEOTIDE SEQUENCE</scope>
    <source>
        <strain evidence="2">Duluth1</strain>
        <tissue evidence="2">Whole animal</tissue>
    </source>
</reference>
<feature type="region of interest" description="Disordered" evidence="1">
    <location>
        <begin position="93"/>
        <end position="145"/>
    </location>
</feature>
<evidence type="ECO:0000313" key="2">
    <source>
        <dbReference type="EMBL" id="KAH3813739.1"/>
    </source>
</evidence>
<protein>
    <submittedName>
        <fullName evidence="2">Uncharacterized protein</fullName>
    </submittedName>
</protein>
<name>A0A9D4JKL1_DREPO</name>
<sequence>MAIEKEGLHGEQLLKRLANDVERAVDEPANGLLESAQLIIPVSGWVQQTGIDQREVSGGCGRGHHPTTVRQIAAISEREVVSATRADLDALSTGHWTPQEDRGSGEGHLCRGGQDILDAARGPRVRRGSSGHGGPDILEATKGSRTYSVRVV</sequence>
<accession>A0A9D4JKL1</accession>
<comment type="caution">
    <text evidence="2">The sequence shown here is derived from an EMBL/GenBank/DDBJ whole genome shotgun (WGS) entry which is preliminary data.</text>
</comment>